<reference evidence="5 6" key="1">
    <citation type="submission" date="2020-07" db="EMBL/GenBank/DDBJ databases">
        <title>Pseudogemmobacter sp. nov., isolated from poultry manure in Taiwan.</title>
        <authorList>
            <person name="Lin S.-Y."/>
            <person name="Tang Y.-S."/>
            <person name="Young C.-C."/>
        </authorList>
    </citation>
    <scope>NUCLEOTIDE SEQUENCE [LARGE SCALE GENOMIC DNA]</scope>
    <source>
        <strain evidence="5 6">CC-YST710</strain>
    </source>
</reference>
<gene>
    <name evidence="5" type="ORF">H0485_04360</name>
</gene>
<dbReference type="PROSITE" id="PS51462">
    <property type="entry name" value="NUDIX"/>
    <property type="match status" value="1"/>
</dbReference>
<dbReference type="Pfam" id="PF00293">
    <property type="entry name" value="NUDIX"/>
    <property type="match status" value="1"/>
</dbReference>
<dbReference type="PROSITE" id="PS00893">
    <property type="entry name" value="NUDIX_BOX"/>
    <property type="match status" value="1"/>
</dbReference>
<dbReference type="InterPro" id="IPR015797">
    <property type="entry name" value="NUDIX_hydrolase-like_dom_sf"/>
</dbReference>
<dbReference type="PANTHER" id="PTHR43736:SF1">
    <property type="entry name" value="DIHYDRONEOPTERIN TRIPHOSPHATE DIPHOSPHATASE"/>
    <property type="match status" value="1"/>
</dbReference>
<sequence length="147" mass="15590">MSPRLPRLAALALTLSGSEVLLVRRANPPDQGLWGYPGGKVEFGETMAEAAVRELAEETGLVAVAVEELGRIELIDRDPEGGVLYHYYLGVVLCEGQPGPVCAGDDAEEAAWFPFASVLEGELGLSKDVALYLQLALARREAAALPG</sequence>
<proteinExistence type="inferred from homology"/>
<dbReference type="CDD" id="cd04673">
    <property type="entry name" value="NUDIX_ADPRase"/>
    <property type="match status" value="1"/>
</dbReference>
<name>A0ABS8CIK7_9RHOB</name>
<evidence type="ECO:0000313" key="6">
    <source>
        <dbReference type="Proteomes" id="UP001198571"/>
    </source>
</evidence>
<dbReference type="InterPro" id="IPR020084">
    <property type="entry name" value="NUDIX_hydrolase_CS"/>
</dbReference>
<feature type="domain" description="Nudix hydrolase" evidence="4">
    <location>
        <begin position="2"/>
        <end position="137"/>
    </location>
</feature>
<dbReference type="InterPro" id="IPR020476">
    <property type="entry name" value="Nudix_hydrolase"/>
</dbReference>
<dbReference type="Gene3D" id="3.90.79.10">
    <property type="entry name" value="Nucleoside Triphosphate Pyrophosphohydrolase"/>
    <property type="match status" value="1"/>
</dbReference>
<dbReference type="PANTHER" id="PTHR43736">
    <property type="entry name" value="ADP-RIBOSE PYROPHOSPHATASE"/>
    <property type="match status" value="1"/>
</dbReference>
<dbReference type="Proteomes" id="UP001198571">
    <property type="component" value="Unassembled WGS sequence"/>
</dbReference>
<comment type="caution">
    <text evidence="5">The sequence shown here is derived from an EMBL/GenBank/DDBJ whole genome shotgun (WGS) entry which is preliminary data.</text>
</comment>
<comment type="similarity">
    <text evidence="3">Belongs to the Nudix hydrolase family.</text>
</comment>
<keyword evidence="2 3" id="KW-0378">Hydrolase</keyword>
<evidence type="ECO:0000313" key="5">
    <source>
        <dbReference type="EMBL" id="MCB5409242.1"/>
    </source>
</evidence>
<evidence type="ECO:0000256" key="1">
    <source>
        <dbReference type="ARBA" id="ARBA00001946"/>
    </source>
</evidence>
<evidence type="ECO:0000259" key="4">
    <source>
        <dbReference type="PROSITE" id="PS51462"/>
    </source>
</evidence>
<evidence type="ECO:0000256" key="3">
    <source>
        <dbReference type="RuleBase" id="RU003476"/>
    </source>
</evidence>
<dbReference type="GO" id="GO:0016787">
    <property type="term" value="F:hydrolase activity"/>
    <property type="evidence" value="ECO:0007669"/>
    <property type="project" value="UniProtKB-KW"/>
</dbReference>
<comment type="cofactor">
    <cofactor evidence="1">
        <name>Mg(2+)</name>
        <dbReference type="ChEBI" id="CHEBI:18420"/>
    </cofactor>
</comment>
<keyword evidence="6" id="KW-1185">Reference proteome</keyword>
<dbReference type="InterPro" id="IPR000086">
    <property type="entry name" value="NUDIX_hydrolase_dom"/>
</dbReference>
<accession>A0ABS8CIK7</accession>
<evidence type="ECO:0000256" key="2">
    <source>
        <dbReference type="ARBA" id="ARBA00022801"/>
    </source>
</evidence>
<organism evidence="5 6">
    <name type="scientific">Pseudogemmobacter faecipullorum</name>
    <dbReference type="NCBI Taxonomy" id="2755041"/>
    <lineage>
        <taxon>Bacteria</taxon>
        <taxon>Pseudomonadati</taxon>
        <taxon>Pseudomonadota</taxon>
        <taxon>Alphaproteobacteria</taxon>
        <taxon>Rhodobacterales</taxon>
        <taxon>Paracoccaceae</taxon>
        <taxon>Pseudogemmobacter</taxon>
    </lineage>
</organism>
<dbReference type="SUPFAM" id="SSF55811">
    <property type="entry name" value="Nudix"/>
    <property type="match status" value="1"/>
</dbReference>
<protein>
    <submittedName>
        <fullName evidence="5">NUDIX hydrolase</fullName>
    </submittedName>
</protein>
<dbReference type="EMBL" id="JACDXX010000003">
    <property type="protein sequence ID" value="MCB5409242.1"/>
    <property type="molecule type" value="Genomic_DNA"/>
</dbReference>
<dbReference type="PRINTS" id="PR00502">
    <property type="entry name" value="NUDIXFAMILY"/>
</dbReference>